<evidence type="ECO:0000313" key="3">
    <source>
        <dbReference type="Proteomes" id="UP000192247"/>
    </source>
</evidence>
<accession>A0A1V9XS22</accession>
<sequence length="199" mass="22553">MSNRYKNEPTQEQHLEHLTRQPSSVTSAAHDRRKGKKRDRDRSLPKQKIETGLPPRIVQGTRESEWVFQAAVSIVLTCYGGVSGVSGVRIVSMQVPRLVRNGTTPSVTLDCIYEHDEAKDRHLVVKWFFNQNRALRAAFVGLLYSAVAERENPSTIYRRPRAFPARVRGPHHLPSASGAFIEYRENEQTLARCYGGRIG</sequence>
<evidence type="ECO:0000313" key="2">
    <source>
        <dbReference type="EMBL" id="OQR76289.1"/>
    </source>
</evidence>
<organism evidence="2 3">
    <name type="scientific">Tropilaelaps mercedesae</name>
    <dbReference type="NCBI Taxonomy" id="418985"/>
    <lineage>
        <taxon>Eukaryota</taxon>
        <taxon>Metazoa</taxon>
        <taxon>Ecdysozoa</taxon>
        <taxon>Arthropoda</taxon>
        <taxon>Chelicerata</taxon>
        <taxon>Arachnida</taxon>
        <taxon>Acari</taxon>
        <taxon>Parasitiformes</taxon>
        <taxon>Mesostigmata</taxon>
        <taxon>Gamasina</taxon>
        <taxon>Dermanyssoidea</taxon>
        <taxon>Laelapidae</taxon>
        <taxon>Tropilaelaps</taxon>
    </lineage>
</organism>
<dbReference type="EMBL" id="MNPL01005023">
    <property type="protein sequence ID" value="OQR76289.1"/>
    <property type="molecule type" value="Genomic_DNA"/>
</dbReference>
<name>A0A1V9XS22_9ACAR</name>
<dbReference type="Proteomes" id="UP000192247">
    <property type="component" value="Unassembled WGS sequence"/>
</dbReference>
<dbReference type="InParanoid" id="A0A1V9XS22"/>
<reference evidence="2 3" key="1">
    <citation type="journal article" date="2017" name="Gigascience">
        <title>Draft genome of the honey bee ectoparasitic mite, Tropilaelaps mercedesae, is shaped by the parasitic life history.</title>
        <authorList>
            <person name="Dong X."/>
            <person name="Armstrong S.D."/>
            <person name="Xia D."/>
            <person name="Makepeace B.L."/>
            <person name="Darby A.C."/>
            <person name="Kadowaki T."/>
        </authorList>
    </citation>
    <scope>NUCLEOTIDE SEQUENCE [LARGE SCALE GENOMIC DNA]</scope>
    <source>
        <strain evidence="2">Wuxi-XJTLU</strain>
    </source>
</reference>
<dbReference type="AlphaFoldDB" id="A0A1V9XS22"/>
<feature type="compositionally biased region" description="Basic and acidic residues" evidence="1">
    <location>
        <begin position="38"/>
        <end position="49"/>
    </location>
</feature>
<keyword evidence="3" id="KW-1185">Reference proteome</keyword>
<feature type="region of interest" description="Disordered" evidence="1">
    <location>
        <begin position="1"/>
        <end position="55"/>
    </location>
</feature>
<feature type="compositionally biased region" description="Basic and acidic residues" evidence="1">
    <location>
        <begin position="1"/>
        <end position="19"/>
    </location>
</feature>
<evidence type="ECO:0000256" key="1">
    <source>
        <dbReference type="SAM" id="MobiDB-lite"/>
    </source>
</evidence>
<comment type="caution">
    <text evidence="2">The sequence shown here is derived from an EMBL/GenBank/DDBJ whole genome shotgun (WGS) entry which is preliminary data.</text>
</comment>
<protein>
    <submittedName>
        <fullName evidence="2">Uncharacterized protein</fullName>
    </submittedName>
</protein>
<gene>
    <name evidence="2" type="ORF">BIW11_07870</name>
</gene>
<proteinExistence type="predicted"/>